<sequence>MSPKSSPRAMHSNYKRKAAFYVIAVMLPFIFFGLLEGALRLSGFGQSYPLFIPSAQISGYLQPNPDIIKRFFYPAAHAPDVAPDTYLFPKQKAPNTLRIVTLGGSTMAGFPYGRFGSPAGMLQQRINASHPNLNVEVISVAMSSINSFSLLDFTDEIVSIEPDAVLIYAGHNEYLGVMGVGSSYAGKGSYNANLLFLRFKEWRLYQLLQKIYASIFIESVTPNQEEQASSSARTLMASVAKEKNIAYNSALYNTGKEQFRQNLSLILNAFSSAKVPAFVSSIASNEKDQAPFNSLVDTEFDSAAANLNNLLGEVLGYDLGDVLENAYGSGQRANAPTQLINEYEPLIEQNKNRFHADFEYALALVMFLHKPVQARIHFENARDYDLLRFRAPSEFNQIIKSVSATHEARFVDSASALRQASEYGVIGNTLMLEHLHPNNRGYFEIAEAFYQSLLKAKLLPAPLHKISKTQALAWQPLSKIDLVFAQYKIMQLMSDYPFTDTPKNVSINDIDRSVLSNAEYRLLKERIEGGSFVDIQQKLIEVLQQEGRYLEAGIGAGVLFDALPNQHQVARISSLLLLRANALPLAQYYAQKAVTLNPRDTNYQLTLAEIIFKLGDINGAIERLNKVIAQDPANLRAKQILRAIKP</sequence>
<dbReference type="Gene3D" id="3.40.50.1110">
    <property type="entry name" value="SGNH hydrolase"/>
    <property type="match status" value="1"/>
</dbReference>
<organism evidence="3 4">
    <name type="scientific">Glaciecola siphonariae</name>
    <dbReference type="NCBI Taxonomy" id="521012"/>
    <lineage>
        <taxon>Bacteria</taxon>
        <taxon>Pseudomonadati</taxon>
        <taxon>Pseudomonadota</taxon>
        <taxon>Gammaproteobacteria</taxon>
        <taxon>Alteromonadales</taxon>
        <taxon>Alteromonadaceae</taxon>
        <taxon>Glaciecola</taxon>
    </lineage>
</organism>
<evidence type="ECO:0000313" key="3">
    <source>
        <dbReference type="EMBL" id="MFC4699135.1"/>
    </source>
</evidence>
<evidence type="ECO:0008006" key="5">
    <source>
        <dbReference type="Google" id="ProtNLM"/>
    </source>
</evidence>
<evidence type="ECO:0000256" key="1">
    <source>
        <dbReference type="PROSITE-ProRule" id="PRU00339"/>
    </source>
</evidence>
<dbReference type="Gene3D" id="1.25.40.10">
    <property type="entry name" value="Tetratricopeptide repeat domain"/>
    <property type="match status" value="1"/>
</dbReference>
<dbReference type="SUPFAM" id="SSF48452">
    <property type="entry name" value="TPR-like"/>
    <property type="match status" value="1"/>
</dbReference>
<keyword evidence="2" id="KW-1133">Transmembrane helix</keyword>
<dbReference type="InterPro" id="IPR036514">
    <property type="entry name" value="SGNH_hydro_sf"/>
</dbReference>
<name>A0ABV9LS94_9ALTE</name>
<gene>
    <name evidence="3" type="ORF">ACFO4O_03070</name>
</gene>
<keyword evidence="4" id="KW-1185">Reference proteome</keyword>
<dbReference type="Proteomes" id="UP001595897">
    <property type="component" value="Unassembled WGS sequence"/>
</dbReference>
<dbReference type="InterPro" id="IPR011990">
    <property type="entry name" value="TPR-like_helical_dom_sf"/>
</dbReference>
<accession>A0ABV9LS94</accession>
<keyword evidence="1" id="KW-0802">TPR repeat</keyword>
<dbReference type="EMBL" id="JBHSGU010000002">
    <property type="protein sequence ID" value="MFC4699135.1"/>
    <property type="molecule type" value="Genomic_DNA"/>
</dbReference>
<feature type="transmembrane region" description="Helical" evidence="2">
    <location>
        <begin position="20"/>
        <end position="39"/>
    </location>
</feature>
<evidence type="ECO:0000256" key="2">
    <source>
        <dbReference type="SAM" id="Phobius"/>
    </source>
</evidence>
<keyword evidence="2" id="KW-0472">Membrane</keyword>
<keyword evidence="2" id="KW-0812">Transmembrane</keyword>
<dbReference type="SUPFAM" id="SSF52266">
    <property type="entry name" value="SGNH hydrolase"/>
    <property type="match status" value="1"/>
</dbReference>
<reference evidence="4" key="1">
    <citation type="journal article" date="2019" name="Int. J. Syst. Evol. Microbiol.">
        <title>The Global Catalogue of Microorganisms (GCM) 10K type strain sequencing project: providing services to taxonomists for standard genome sequencing and annotation.</title>
        <authorList>
            <consortium name="The Broad Institute Genomics Platform"/>
            <consortium name="The Broad Institute Genome Sequencing Center for Infectious Disease"/>
            <person name="Wu L."/>
            <person name="Ma J."/>
        </authorList>
    </citation>
    <scope>NUCLEOTIDE SEQUENCE [LARGE SCALE GENOMIC DNA]</scope>
    <source>
        <strain evidence="4">KACC 12507</strain>
    </source>
</reference>
<comment type="caution">
    <text evidence="3">The sequence shown here is derived from an EMBL/GenBank/DDBJ whole genome shotgun (WGS) entry which is preliminary data.</text>
</comment>
<evidence type="ECO:0000313" key="4">
    <source>
        <dbReference type="Proteomes" id="UP001595897"/>
    </source>
</evidence>
<protein>
    <recommendedName>
        <fullName evidence="5">SGNH hydrolase-type esterase domain-containing protein</fullName>
    </recommendedName>
</protein>
<proteinExistence type="predicted"/>
<dbReference type="InterPro" id="IPR019734">
    <property type="entry name" value="TPR_rpt"/>
</dbReference>
<dbReference type="PROSITE" id="PS50005">
    <property type="entry name" value="TPR"/>
    <property type="match status" value="1"/>
</dbReference>
<feature type="repeat" description="TPR" evidence="1">
    <location>
        <begin position="601"/>
        <end position="634"/>
    </location>
</feature>
<dbReference type="RefSeq" id="WP_382405876.1">
    <property type="nucleotide sequence ID" value="NZ_JBHSGU010000002.1"/>
</dbReference>